<dbReference type="NCBIfam" id="TIGR00129">
    <property type="entry name" value="fdhD_narQ"/>
    <property type="match status" value="1"/>
</dbReference>
<dbReference type="EMBL" id="FQUH01000007">
    <property type="protein sequence ID" value="SHF22595.1"/>
    <property type="molecule type" value="Genomic_DNA"/>
</dbReference>
<dbReference type="InterPro" id="IPR016193">
    <property type="entry name" value="Cytidine_deaminase-like"/>
</dbReference>
<dbReference type="SUPFAM" id="SSF53927">
    <property type="entry name" value="Cytidine deaminase-like"/>
    <property type="match status" value="1"/>
</dbReference>
<dbReference type="GO" id="GO:0005737">
    <property type="term" value="C:cytoplasm"/>
    <property type="evidence" value="ECO:0007669"/>
    <property type="project" value="UniProtKB-SubCell"/>
</dbReference>
<organism evidence="4 5">
    <name type="scientific">Vibrio gazogenes DSM 21264 = NBRC 103151</name>
    <dbReference type="NCBI Taxonomy" id="1123492"/>
    <lineage>
        <taxon>Bacteria</taxon>
        <taxon>Pseudomonadati</taxon>
        <taxon>Pseudomonadota</taxon>
        <taxon>Gammaproteobacteria</taxon>
        <taxon>Vibrionales</taxon>
        <taxon>Vibrionaceae</taxon>
        <taxon>Vibrio</taxon>
    </lineage>
</organism>
<accession>A0A1M4ZX87</accession>
<dbReference type="RefSeq" id="WP_072958055.1">
    <property type="nucleotide sequence ID" value="NZ_FQUH01000007.1"/>
</dbReference>
<dbReference type="InterPro" id="IPR003786">
    <property type="entry name" value="FdhD"/>
</dbReference>
<dbReference type="GO" id="GO:0016783">
    <property type="term" value="F:sulfurtransferase activity"/>
    <property type="evidence" value="ECO:0007669"/>
    <property type="project" value="InterPro"/>
</dbReference>
<evidence type="ECO:0000256" key="1">
    <source>
        <dbReference type="ARBA" id="ARBA00022490"/>
    </source>
</evidence>
<keyword evidence="2 3" id="KW-0501">Molybdenum cofactor biosynthesis</keyword>
<comment type="caution">
    <text evidence="3">Lacks conserved residue(s) required for the propagation of feature annotation.</text>
</comment>
<dbReference type="PIRSF" id="PIRSF015626">
    <property type="entry name" value="FdhD"/>
    <property type="match status" value="1"/>
</dbReference>
<dbReference type="HAMAP" id="MF_00187">
    <property type="entry name" value="FdhD"/>
    <property type="match status" value="1"/>
</dbReference>
<reference evidence="5" key="1">
    <citation type="submission" date="2016-11" db="EMBL/GenBank/DDBJ databases">
        <authorList>
            <person name="Varghese N."/>
            <person name="Submissions S."/>
        </authorList>
    </citation>
    <scope>NUCLEOTIDE SEQUENCE [LARGE SCALE GENOMIC DNA]</scope>
    <source>
        <strain evidence="5">DSM 21264</strain>
    </source>
</reference>
<dbReference type="PANTHER" id="PTHR30592">
    <property type="entry name" value="FORMATE DEHYDROGENASE"/>
    <property type="match status" value="1"/>
</dbReference>
<name>A0A1M4ZX87_VIBGA</name>
<gene>
    <name evidence="3" type="primary">fdhD</name>
    <name evidence="4" type="ORF">SAMN02745781_01719</name>
</gene>
<dbReference type="Gene3D" id="3.10.20.10">
    <property type="match status" value="1"/>
</dbReference>
<evidence type="ECO:0000313" key="5">
    <source>
        <dbReference type="Proteomes" id="UP000184159"/>
    </source>
</evidence>
<sequence>MNESFTVQNIDSVSHKKIVRYRQEHQCHLVDDTLIQEVPVALEYNGVAYTVMMCTPRDLAMFAVGFSLTEGIIDHDRDIHDINIQMSPDGITLSIDIANRCISRLQEKRRTMAGMTGCGLCGTDQLAHVCRVQTPLESHTTFHLQKLDDALNRLQQSQQLNQLTGSCHAAAYMNTHGELEAVFEDVGRHIALDKLIGWVTKHHKRKGVVLVTSRASFEMVQKAAAGGVEILCAISAATDMAVDLAERLNVTLCGYCRPGQANIYTHAERILGLNQ</sequence>
<dbReference type="GO" id="GO:0006777">
    <property type="term" value="P:Mo-molybdopterin cofactor biosynthetic process"/>
    <property type="evidence" value="ECO:0007669"/>
    <property type="project" value="UniProtKB-UniRule"/>
</dbReference>
<dbReference type="Gene3D" id="3.40.140.10">
    <property type="entry name" value="Cytidine Deaminase, domain 2"/>
    <property type="match status" value="1"/>
</dbReference>
<keyword evidence="5" id="KW-1185">Reference proteome</keyword>
<comment type="subcellular location">
    <subcellularLocation>
        <location evidence="3">Cytoplasm</location>
    </subcellularLocation>
</comment>
<keyword evidence="1 3" id="KW-0963">Cytoplasm</keyword>
<feature type="active site" description="Cysteine persulfide intermediate" evidence="3">
    <location>
        <position position="118"/>
    </location>
</feature>
<protein>
    <recommendedName>
        <fullName evidence="3">Sulfur carrier protein FdhD</fullName>
    </recommendedName>
</protein>
<dbReference type="Proteomes" id="UP000184159">
    <property type="component" value="Unassembled WGS sequence"/>
</dbReference>
<dbReference type="AlphaFoldDB" id="A0A1M4ZX87"/>
<dbReference type="PANTHER" id="PTHR30592:SF1">
    <property type="entry name" value="SULFUR CARRIER PROTEIN FDHD"/>
    <property type="match status" value="1"/>
</dbReference>
<evidence type="ECO:0000256" key="3">
    <source>
        <dbReference type="HAMAP-Rule" id="MF_00187"/>
    </source>
</evidence>
<proteinExistence type="inferred from homology"/>
<comment type="function">
    <text evidence="3">Required for formate dehydrogenase (FDH) activity. Acts as a sulfur carrier protein that transfers sulfur from IscS to the molybdenum cofactor prior to its insertion into FDH.</text>
</comment>
<dbReference type="GO" id="GO:0097163">
    <property type="term" value="F:sulfur carrier activity"/>
    <property type="evidence" value="ECO:0007669"/>
    <property type="project" value="UniProtKB-UniRule"/>
</dbReference>
<comment type="similarity">
    <text evidence="3">Belongs to the FdhD family.</text>
</comment>
<evidence type="ECO:0000313" key="4">
    <source>
        <dbReference type="EMBL" id="SHF22595.1"/>
    </source>
</evidence>
<evidence type="ECO:0000256" key="2">
    <source>
        <dbReference type="ARBA" id="ARBA00023150"/>
    </source>
</evidence>
<dbReference type="Pfam" id="PF02634">
    <property type="entry name" value="FdhD-NarQ"/>
    <property type="match status" value="1"/>
</dbReference>